<accession>A0ACC1SGS5</accession>
<evidence type="ECO:0000313" key="1">
    <source>
        <dbReference type="EMBL" id="KAJ3539445.1"/>
    </source>
</evidence>
<reference evidence="1" key="1">
    <citation type="submission" date="2022-07" db="EMBL/GenBank/DDBJ databases">
        <title>Genome Sequence of Phlebia brevispora.</title>
        <authorList>
            <person name="Buettner E."/>
        </authorList>
    </citation>
    <scope>NUCLEOTIDE SEQUENCE</scope>
    <source>
        <strain evidence="1">MPL23</strain>
    </source>
</reference>
<name>A0ACC1SGS5_9APHY</name>
<keyword evidence="2" id="KW-1185">Reference proteome</keyword>
<evidence type="ECO:0000313" key="2">
    <source>
        <dbReference type="Proteomes" id="UP001148662"/>
    </source>
</evidence>
<protein>
    <submittedName>
        <fullName evidence="1">Uncharacterized protein</fullName>
    </submittedName>
</protein>
<organism evidence="1 2">
    <name type="scientific">Phlebia brevispora</name>
    <dbReference type="NCBI Taxonomy" id="194682"/>
    <lineage>
        <taxon>Eukaryota</taxon>
        <taxon>Fungi</taxon>
        <taxon>Dikarya</taxon>
        <taxon>Basidiomycota</taxon>
        <taxon>Agaricomycotina</taxon>
        <taxon>Agaricomycetes</taxon>
        <taxon>Polyporales</taxon>
        <taxon>Meruliaceae</taxon>
        <taxon>Phlebia</taxon>
    </lineage>
</organism>
<dbReference type="Proteomes" id="UP001148662">
    <property type="component" value="Unassembled WGS sequence"/>
</dbReference>
<gene>
    <name evidence="1" type="ORF">NM688_g6358</name>
</gene>
<proteinExistence type="predicted"/>
<dbReference type="EMBL" id="JANHOG010001300">
    <property type="protein sequence ID" value="KAJ3539445.1"/>
    <property type="molecule type" value="Genomic_DNA"/>
</dbReference>
<sequence>MFSPARVFYFVLNLAVFALLALVGSSPLVVVPALAAPIPSPMVHTADFAPRPLQNATTPVARDILTTIEEAGGITSGLPRRELRNRDITTVLGDLNVLNNYYNGMQQHAANFRTLARQPASSRSSDFQAQSAAELTGFQTNLLGFQTILDQLGSDDGLANYDKNNEVETILKEMVNSVKYLLTDTDDMVYSLPAVGQTLGPIVYEIKCILDKVLDAVENLTDAILNAIQPLLAPLIGQATDTACRSGLQIAGLCLLV</sequence>
<comment type="caution">
    <text evidence="1">The sequence shown here is derived from an EMBL/GenBank/DDBJ whole genome shotgun (WGS) entry which is preliminary data.</text>
</comment>